<evidence type="ECO:0008006" key="3">
    <source>
        <dbReference type="Google" id="ProtNLM"/>
    </source>
</evidence>
<name>A0A5C5GII4_9RHOB</name>
<proteinExistence type="predicted"/>
<dbReference type="RefSeq" id="WP_198571742.1">
    <property type="nucleotide sequence ID" value="NZ_CP065915.1"/>
</dbReference>
<protein>
    <recommendedName>
        <fullName evidence="3">Pentapeptide repeat-containing protein</fullName>
    </recommendedName>
</protein>
<reference evidence="1 2" key="1">
    <citation type="submission" date="2019-06" db="EMBL/GenBank/DDBJ databases">
        <title>Genome of new Rhodobacteraceae sp. SM1903.</title>
        <authorList>
            <person name="Ren X."/>
        </authorList>
    </citation>
    <scope>NUCLEOTIDE SEQUENCE [LARGE SCALE GENOMIC DNA]</scope>
    <source>
        <strain evidence="1 2">SM1903</strain>
    </source>
</reference>
<dbReference type="Proteomes" id="UP000314011">
    <property type="component" value="Unassembled WGS sequence"/>
</dbReference>
<evidence type="ECO:0000313" key="1">
    <source>
        <dbReference type="EMBL" id="TNY33719.1"/>
    </source>
</evidence>
<dbReference type="EMBL" id="VFFF01000001">
    <property type="protein sequence ID" value="TNY33719.1"/>
    <property type="molecule type" value="Genomic_DNA"/>
</dbReference>
<gene>
    <name evidence="1" type="ORF">FHY64_10765</name>
</gene>
<evidence type="ECO:0000313" key="2">
    <source>
        <dbReference type="Proteomes" id="UP000314011"/>
    </source>
</evidence>
<dbReference type="AlphaFoldDB" id="A0A5C5GII4"/>
<sequence length="178" mass="19944">MSDPLDHFEKGADCMRCAALCCVALHFEKSAAFAIDKPAGVPCPNLADNNLCSIHDKLIPSGFRGCVRYDCGGAGQYVVEKMFDGRSWQDDPSLLMPMMEAFADIVRIHELAGMLREAEKLPLPPRVEAERQRHAKALLPEGEVWEKEAAWEFLWSPEHGEIREFLRSLAPYAGSLRQ</sequence>
<organism evidence="1 2">
    <name type="scientific">Pelagovum pacificum</name>
    <dbReference type="NCBI Taxonomy" id="2588711"/>
    <lineage>
        <taxon>Bacteria</taxon>
        <taxon>Pseudomonadati</taxon>
        <taxon>Pseudomonadota</taxon>
        <taxon>Alphaproteobacteria</taxon>
        <taxon>Rhodobacterales</taxon>
        <taxon>Paracoccaceae</taxon>
        <taxon>Pelagovum</taxon>
    </lineage>
</organism>
<comment type="caution">
    <text evidence="1">The sequence shown here is derived from an EMBL/GenBank/DDBJ whole genome shotgun (WGS) entry which is preliminary data.</text>
</comment>
<accession>A0A5C5GII4</accession>
<keyword evidence="2" id="KW-1185">Reference proteome</keyword>